<keyword evidence="9" id="KW-1185">Reference proteome</keyword>
<feature type="signal peptide" evidence="6">
    <location>
        <begin position="1"/>
        <end position="24"/>
    </location>
</feature>
<dbReference type="RefSeq" id="WP_120789167.1">
    <property type="nucleotide sequence ID" value="NZ_CP032624.1"/>
</dbReference>
<feature type="domain" description="Solute-binding protein family 5" evidence="7">
    <location>
        <begin position="94"/>
        <end position="464"/>
    </location>
</feature>
<dbReference type="GO" id="GO:0030313">
    <property type="term" value="C:cell envelope"/>
    <property type="evidence" value="ECO:0007669"/>
    <property type="project" value="UniProtKB-SubCell"/>
</dbReference>
<dbReference type="Gene3D" id="3.10.105.10">
    <property type="entry name" value="Dipeptide-binding Protein, Domain 3"/>
    <property type="match status" value="1"/>
</dbReference>
<dbReference type="PANTHER" id="PTHR30290">
    <property type="entry name" value="PERIPLASMIC BINDING COMPONENT OF ABC TRANSPORTER"/>
    <property type="match status" value="1"/>
</dbReference>
<comment type="subcellular location">
    <subcellularLocation>
        <location evidence="1">Cell envelope</location>
    </subcellularLocation>
</comment>
<evidence type="ECO:0000256" key="6">
    <source>
        <dbReference type="SAM" id="SignalP"/>
    </source>
</evidence>
<feature type="chain" id="PRO_5039428064" evidence="6">
    <location>
        <begin position="25"/>
        <end position="542"/>
    </location>
</feature>
<keyword evidence="3" id="KW-0813">Transport</keyword>
<evidence type="ECO:0000256" key="3">
    <source>
        <dbReference type="ARBA" id="ARBA00022448"/>
    </source>
</evidence>
<dbReference type="CDD" id="cd00995">
    <property type="entry name" value="PBP2_NikA_DppA_OppA_like"/>
    <property type="match status" value="1"/>
</dbReference>
<dbReference type="Proteomes" id="UP000275069">
    <property type="component" value="Chromosome"/>
</dbReference>
<evidence type="ECO:0000256" key="2">
    <source>
        <dbReference type="ARBA" id="ARBA00005695"/>
    </source>
</evidence>
<name>A0A387BNP2_9MICO</name>
<dbReference type="GO" id="GO:1904680">
    <property type="term" value="F:peptide transmembrane transporter activity"/>
    <property type="evidence" value="ECO:0007669"/>
    <property type="project" value="TreeGrafter"/>
</dbReference>
<organism evidence="8 9">
    <name type="scientific">Gryllotalpicola protaetiae</name>
    <dbReference type="NCBI Taxonomy" id="2419771"/>
    <lineage>
        <taxon>Bacteria</taxon>
        <taxon>Bacillati</taxon>
        <taxon>Actinomycetota</taxon>
        <taxon>Actinomycetes</taxon>
        <taxon>Micrococcales</taxon>
        <taxon>Microbacteriaceae</taxon>
        <taxon>Gryllotalpicola</taxon>
    </lineage>
</organism>
<dbReference type="Pfam" id="PF00496">
    <property type="entry name" value="SBP_bac_5"/>
    <property type="match status" value="1"/>
</dbReference>
<dbReference type="InterPro" id="IPR039424">
    <property type="entry name" value="SBP_5"/>
</dbReference>
<reference evidence="8 9" key="1">
    <citation type="submission" date="2018-09" db="EMBL/GenBank/DDBJ databases">
        <title>Genome sequencing of strain 2DFW10M-5.</title>
        <authorList>
            <person name="Heo J."/>
            <person name="Kim S.-J."/>
            <person name="Kwon S.-W."/>
        </authorList>
    </citation>
    <scope>NUCLEOTIDE SEQUENCE [LARGE SCALE GENOMIC DNA]</scope>
    <source>
        <strain evidence="8 9">2DFW10M-5</strain>
    </source>
</reference>
<dbReference type="InterPro" id="IPR000914">
    <property type="entry name" value="SBP_5_dom"/>
</dbReference>
<evidence type="ECO:0000256" key="5">
    <source>
        <dbReference type="SAM" id="MobiDB-lite"/>
    </source>
</evidence>
<proteinExistence type="inferred from homology"/>
<dbReference type="OrthoDB" id="9046151at2"/>
<evidence type="ECO:0000313" key="9">
    <source>
        <dbReference type="Proteomes" id="UP000275069"/>
    </source>
</evidence>
<sequence length="542" mass="56779">MKRKFALVAPVAVTTLAVALTLTACSGGSASSSNNGSGSSQSGKTLETGGTFRLDLGTDPGSIFPYASTSGPNRQIDDFAYDSLVGRSKKGDAVPAVASSWKVTTDAVTYNIRKDVTCSDGTTLKPSDIAADFNYIKDPKTLSPWVQFSVPVKYTVSADDSAGTFTITSTTPFGTLLQGAGAVPLVCPQGLANPAAFAHASAGTGPFKITDYAQGDHYDLAVRPDYTWGPSGAKTSAAGTPKTVTINFVADESTMANQLISGEVNAAQITGPDRNRLDKTPGINRNDVPVIVGELNPNEAPGRILNDEQVRLAAAAALNPKDIAPVSTAQHGSTVDNMFAEQPVQCPANETKGNLPSYSPSKAKQLLEADGWTVGSDGIREKDGKTLTLKLIYQTGAPQTESAAELIGQELKAVGIGTNLVGETNDAWSQALYSTGDFDMFYSAINLEFPYMMSTFYGGATPQNGGRNSGDVVNADFNNLSAQAAAAPAEQACKLWNGAHEALLKRADVVPLSQGDRPFYTSKASLETVGLFAVPTSIRLYK</sequence>
<dbReference type="InterPro" id="IPR030678">
    <property type="entry name" value="Peptide/Ni-bd"/>
</dbReference>
<dbReference type="EMBL" id="CP032624">
    <property type="protein sequence ID" value="AYG03634.1"/>
    <property type="molecule type" value="Genomic_DNA"/>
</dbReference>
<gene>
    <name evidence="8" type="ORF">D7I44_08860</name>
</gene>
<evidence type="ECO:0000256" key="4">
    <source>
        <dbReference type="ARBA" id="ARBA00022729"/>
    </source>
</evidence>
<evidence type="ECO:0000259" key="7">
    <source>
        <dbReference type="Pfam" id="PF00496"/>
    </source>
</evidence>
<dbReference type="AlphaFoldDB" id="A0A387BNP2"/>
<dbReference type="SUPFAM" id="SSF53850">
    <property type="entry name" value="Periplasmic binding protein-like II"/>
    <property type="match status" value="1"/>
</dbReference>
<dbReference type="GO" id="GO:0015833">
    <property type="term" value="P:peptide transport"/>
    <property type="evidence" value="ECO:0007669"/>
    <property type="project" value="TreeGrafter"/>
</dbReference>
<evidence type="ECO:0000313" key="8">
    <source>
        <dbReference type="EMBL" id="AYG03634.1"/>
    </source>
</evidence>
<comment type="similarity">
    <text evidence="2">Belongs to the bacterial solute-binding protein 5 family.</text>
</comment>
<dbReference type="PIRSF" id="PIRSF002741">
    <property type="entry name" value="MppA"/>
    <property type="match status" value="1"/>
</dbReference>
<keyword evidence="4 6" id="KW-0732">Signal</keyword>
<dbReference type="PROSITE" id="PS51257">
    <property type="entry name" value="PROKAR_LIPOPROTEIN"/>
    <property type="match status" value="1"/>
</dbReference>
<feature type="compositionally biased region" description="Low complexity" evidence="5">
    <location>
        <begin position="27"/>
        <end position="43"/>
    </location>
</feature>
<dbReference type="PANTHER" id="PTHR30290:SF10">
    <property type="entry name" value="PERIPLASMIC OLIGOPEPTIDE-BINDING PROTEIN-RELATED"/>
    <property type="match status" value="1"/>
</dbReference>
<feature type="region of interest" description="Disordered" evidence="5">
    <location>
        <begin position="27"/>
        <end position="51"/>
    </location>
</feature>
<accession>A0A387BNP2</accession>
<dbReference type="GO" id="GO:0043190">
    <property type="term" value="C:ATP-binding cassette (ABC) transporter complex"/>
    <property type="evidence" value="ECO:0007669"/>
    <property type="project" value="InterPro"/>
</dbReference>
<protein>
    <submittedName>
        <fullName evidence="8">ABC transporter substrate-binding protein</fullName>
    </submittedName>
</protein>
<dbReference type="Gene3D" id="3.40.190.10">
    <property type="entry name" value="Periplasmic binding protein-like II"/>
    <property type="match status" value="1"/>
</dbReference>
<dbReference type="GO" id="GO:0042597">
    <property type="term" value="C:periplasmic space"/>
    <property type="evidence" value="ECO:0007669"/>
    <property type="project" value="UniProtKB-ARBA"/>
</dbReference>
<dbReference type="KEGG" id="gry:D7I44_08860"/>
<evidence type="ECO:0000256" key="1">
    <source>
        <dbReference type="ARBA" id="ARBA00004196"/>
    </source>
</evidence>